<evidence type="ECO:0000313" key="4">
    <source>
        <dbReference type="Proteomes" id="UP000007110"/>
    </source>
</evidence>
<feature type="region of interest" description="Disordered" evidence="2">
    <location>
        <begin position="90"/>
        <end position="125"/>
    </location>
</feature>
<organism evidence="3 4">
    <name type="scientific">Strongylocentrotus purpuratus</name>
    <name type="common">Purple sea urchin</name>
    <dbReference type="NCBI Taxonomy" id="7668"/>
    <lineage>
        <taxon>Eukaryota</taxon>
        <taxon>Metazoa</taxon>
        <taxon>Echinodermata</taxon>
        <taxon>Eleutherozoa</taxon>
        <taxon>Echinozoa</taxon>
        <taxon>Echinoidea</taxon>
        <taxon>Euechinoidea</taxon>
        <taxon>Echinacea</taxon>
        <taxon>Camarodonta</taxon>
        <taxon>Echinidea</taxon>
        <taxon>Strongylocentrotidae</taxon>
        <taxon>Strongylocentrotus</taxon>
    </lineage>
</organism>
<protein>
    <submittedName>
        <fullName evidence="3">Uncharacterized protein</fullName>
    </submittedName>
</protein>
<dbReference type="InParanoid" id="A0A7M7PN26"/>
<dbReference type="RefSeq" id="XP_030853169.1">
    <property type="nucleotide sequence ID" value="XM_030997309.1"/>
</dbReference>
<dbReference type="KEGG" id="spu:105445880"/>
<dbReference type="FunFam" id="1.10.533.10:FF:000080">
    <property type="entry name" value="Uncharacterized protein"/>
    <property type="match status" value="1"/>
</dbReference>
<feature type="compositionally biased region" description="Basic and acidic residues" evidence="2">
    <location>
        <begin position="90"/>
        <end position="108"/>
    </location>
</feature>
<evidence type="ECO:0000313" key="3">
    <source>
        <dbReference type="EnsemblMetazoa" id="XP_030853169"/>
    </source>
</evidence>
<sequence length="546" mass="62323">MTKKLESKQQHVDTLMATVREKERNETTLTQQVEELKKGREEDRAKSEKEMGALAADMTKKLESKQQRVDTLMETVGEKERNEKILRQHFEELKKGREEDRAKSEKEMSASAADMTKKLDSKQQHVDTLTEIVGERDRNETTLIQQVQELKKGREEDRARAEKDKRLLAAERKNKLESKQQCVDTLMETAGEKTQNETTLRQQVKELKKKHDYKEQLFEQLERETWKLRTKIQLESEIRSAEQKKKAETHQWSFIPWVTSGKQAQGGTSSFEDNSTGGLGRSDTLQAGEEPPDDEFAGILQQIADDLYDEAKIDSLAGQLGILHGDIQRALMTNVKFNRVTSDGTRHILKQWRRGVSREDERIELTKAVHAAKLVNLADLYLSEGVAEEQIDLECANEDDNDQQLSNTDDTSLEQDRTKRHIDIQVLQETTANNNHTPRDSHTGNMAAKAQENVTDGSRSQHLDQSPECTTEDLDESEVTSDEVSSEEVHPGDDMNSVYSGALHQGDWSLAPNDCWSMNTVTWSRNVGMVGLMKRLWTEDVESEKK</sequence>
<name>A0A7M7PN26_STRPU</name>
<dbReference type="PANTHER" id="PTHR24132:SF24">
    <property type="entry name" value="ANKYRIN REPEAT AND SOCS BOX PROTEIN 6"/>
    <property type="match status" value="1"/>
</dbReference>
<feature type="compositionally biased region" description="Polar residues" evidence="2">
    <location>
        <begin position="452"/>
        <end position="469"/>
    </location>
</feature>
<feature type="coiled-coil region" evidence="1">
    <location>
        <begin position="204"/>
        <end position="251"/>
    </location>
</feature>
<feature type="compositionally biased region" description="Polar residues" evidence="2">
    <location>
        <begin position="427"/>
        <end position="436"/>
    </location>
</feature>
<evidence type="ECO:0000256" key="2">
    <source>
        <dbReference type="SAM" id="MobiDB-lite"/>
    </source>
</evidence>
<keyword evidence="4" id="KW-1185">Reference proteome</keyword>
<dbReference type="OrthoDB" id="10235450at2759"/>
<reference evidence="4" key="1">
    <citation type="submission" date="2015-02" db="EMBL/GenBank/DDBJ databases">
        <title>Genome sequencing for Strongylocentrotus purpuratus.</title>
        <authorList>
            <person name="Murali S."/>
            <person name="Liu Y."/>
            <person name="Vee V."/>
            <person name="English A."/>
            <person name="Wang M."/>
            <person name="Skinner E."/>
            <person name="Han Y."/>
            <person name="Muzny D.M."/>
            <person name="Worley K.C."/>
            <person name="Gibbs R.A."/>
        </authorList>
    </citation>
    <scope>NUCLEOTIDE SEQUENCE</scope>
</reference>
<feature type="region of interest" description="Disordered" evidence="2">
    <location>
        <begin position="18"/>
        <end position="68"/>
    </location>
</feature>
<dbReference type="PANTHER" id="PTHR24132">
    <property type="entry name" value="ANKYRIN REPEAT AND SOCS BOX PROTEIN 6"/>
    <property type="match status" value="1"/>
</dbReference>
<feature type="compositionally biased region" description="Basic and acidic residues" evidence="2">
    <location>
        <begin position="414"/>
        <end position="423"/>
    </location>
</feature>
<dbReference type="Proteomes" id="UP000007110">
    <property type="component" value="Unassembled WGS sequence"/>
</dbReference>
<feature type="region of interest" description="Disordered" evidence="2">
    <location>
        <begin position="395"/>
        <end position="494"/>
    </location>
</feature>
<dbReference type="Gene3D" id="1.10.533.10">
    <property type="entry name" value="Death Domain, Fas"/>
    <property type="match status" value="1"/>
</dbReference>
<dbReference type="GeneID" id="105445880"/>
<keyword evidence="1" id="KW-0175">Coiled coil</keyword>
<proteinExistence type="predicted"/>
<evidence type="ECO:0000256" key="1">
    <source>
        <dbReference type="SAM" id="Coils"/>
    </source>
</evidence>
<feature type="compositionally biased region" description="Polar residues" evidence="2">
    <location>
        <begin position="260"/>
        <end position="276"/>
    </location>
</feature>
<feature type="region of interest" description="Disordered" evidence="2">
    <location>
        <begin position="258"/>
        <end position="293"/>
    </location>
</feature>
<feature type="compositionally biased region" description="Basic and acidic residues" evidence="2">
    <location>
        <begin position="34"/>
        <end position="51"/>
    </location>
</feature>
<feature type="compositionally biased region" description="Basic and acidic residues" evidence="2">
    <location>
        <begin position="115"/>
        <end position="125"/>
    </location>
</feature>
<dbReference type="EnsemblMetazoa" id="XM_030997309">
    <property type="protein sequence ID" value="XP_030853169"/>
    <property type="gene ID" value="LOC105445880"/>
</dbReference>
<accession>A0A7M7PN26</accession>
<feature type="compositionally biased region" description="Basic and acidic residues" evidence="2">
    <location>
        <begin position="58"/>
        <end position="68"/>
    </location>
</feature>
<reference evidence="3" key="2">
    <citation type="submission" date="2021-01" db="UniProtKB">
        <authorList>
            <consortium name="EnsemblMetazoa"/>
        </authorList>
    </citation>
    <scope>IDENTIFICATION</scope>
</reference>
<feature type="compositionally biased region" description="Acidic residues" evidence="2">
    <location>
        <begin position="470"/>
        <end position="486"/>
    </location>
</feature>
<dbReference type="InterPro" id="IPR011029">
    <property type="entry name" value="DEATH-like_dom_sf"/>
</dbReference>
<dbReference type="AlphaFoldDB" id="A0A7M7PN26"/>